<dbReference type="KEGG" id="rsz:108820006"/>
<name>A0A9W3CGD7_RAPSA</name>
<reference evidence="3" key="2">
    <citation type="submission" date="2025-08" db="UniProtKB">
        <authorList>
            <consortium name="RefSeq"/>
        </authorList>
    </citation>
    <scope>IDENTIFICATION</scope>
    <source>
        <tissue evidence="3">Leaf</tissue>
    </source>
</reference>
<keyword evidence="2" id="KW-1185">Reference proteome</keyword>
<feature type="region of interest" description="Disordered" evidence="1">
    <location>
        <begin position="215"/>
        <end position="257"/>
    </location>
</feature>
<proteinExistence type="predicted"/>
<protein>
    <submittedName>
        <fullName evidence="3">Uncharacterized protein LOC108820006</fullName>
    </submittedName>
</protein>
<evidence type="ECO:0000256" key="1">
    <source>
        <dbReference type="SAM" id="MobiDB-lite"/>
    </source>
</evidence>
<evidence type="ECO:0000313" key="2">
    <source>
        <dbReference type="Proteomes" id="UP000504610"/>
    </source>
</evidence>
<organism evidence="2 3">
    <name type="scientific">Raphanus sativus</name>
    <name type="common">Radish</name>
    <name type="synonym">Raphanus raphanistrum var. sativus</name>
    <dbReference type="NCBI Taxonomy" id="3726"/>
    <lineage>
        <taxon>Eukaryota</taxon>
        <taxon>Viridiplantae</taxon>
        <taxon>Streptophyta</taxon>
        <taxon>Embryophyta</taxon>
        <taxon>Tracheophyta</taxon>
        <taxon>Spermatophyta</taxon>
        <taxon>Magnoliopsida</taxon>
        <taxon>eudicotyledons</taxon>
        <taxon>Gunneridae</taxon>
        <taxon>Pentapetalae</taxon>
        <taxon>rosids</taxon>
        <taxon>malvids</taxon>
        <taxon>Brassicales</taxon>
        <taxon>Brassicaceae</taxon>
        <taxon>Brassiceae</taxon>
        <taxon>Raphanus</taxon>
    </lineage>
</organism>
<dbReference type="GeneID" id="108820006"/>
<evidence type="ECO:0000313" key="3">
    <source>
        <dbReference type="RefSeq" id="XP_056850476.1"/>
    </source>
</evidence>
<gene>
    <name evidence="3" type="primary">LOC108820006</name>
</gene>
<dbReference type="PANTHER" id="PTHR33325">
    <property type="entry name" value="ZINC FINGER, CCHC-TYPE-RELATED"/>
    <property type="match status" value="1"/>
</dbReference>
<dbReference type="Proteomes" id="UP000504610">
    <property type="component" value="Chromosome 2"/>
</dbReference>
<dbReference type="OrthoDB" id="1101420at2759"/>
<dbReference type="AlphaFoldDB" id="A0A9W3CGD7"/>
<dbReference type="RefSeq" id="XP_056850476.1">
    <property type="nucleotide sequence ID" value="XM_056994496.1"/>
</dbReference>
<sequence>MFKLANLDFPALKSNGENYLDWALDARIMLRSKGLGDMIISDNKSSDKDRYSAIYIIRHHLQESFKTQNRTMENPLDLWNALQRRYDHQKMVMLPRAQYDWKHLRFQDYKTVDEYNSVLFKIVSMMELCGEKVTELEMLNKTFSTMHSSNMVLQQQYRERKFITYTELIECLLLVEANNELLMKNSEMKPPGTAPLPDISKLAIEQKKESNLVHHNNQPCSFRGRGRGRGGMFNAHRRGRGRGNTPGFSRGRGRGRSVSFKPQIKTDMCHRCGMGNHWAKKPYS</sequence>
<accession>A0A9W3CGD7</accession>
<dbReference type="PANTHER" id="PTHR33325:SF11">
    <property type="entry name" value="COLD SHOCK DOMAIN-CONTAINING PROTEIN 4-LIKE"/>
    <property type="match status" value="1"/>
</dbReference>
<reference evidence="2" key="1">
    <citation type="journal article" date="2019" name="Database">
        <title>The radish genome database (RadishGD): an integrated information resource for radish genomics.</title>
        <authorList>
            <person name="Yu H.J."/>
            <person name="Baek S."/>
            <person name="Lee Y.J."/>
            <person name="Cho A."/>
            <person name="Mun J.H."/>
        </authorList>
    </citation>
    <scope>NUCLEOTIDE SEQUENCE [LARGE SCALE GENOMIC DNA]</scope>
    <source>
        <strain evidence="2">cv. WK10039</strain>
    </source>
</reference>